<dbReference type="Proteomes" id="UP000264006">
    <property type="component" value="Chromosome"/>
</dbReference>
<proteinExistence type="predicted"/>
<name>A0A346Y295_9ACTN</name>
<feature type="region of interest" description="Disordered" evidence="1">
    <location>
        <begin position="50"/>
        <end position="71"/>
    </location>
</feature>
<dbReference type="KEGG" id="euz:DVS28_a3920"/>
<dbReference type="AlphaFoldDB" id="A0A346Y295"/>
<keyword evidence="3" id="KW-1185">Reference proteome</keyword>
<organism evidence="2 3">
    <name type="scientific">Euzebya pacifica</name>
    <dbReference type="NCBI Taxonomy" id="1608957"/>
    <lineage>
        <taxon>Bacteria</taxon>
        <taxon>Bacillati</taxon>
        <taxon>Actinomycetota</taxon>
        <taxon>Nitriliruptoria</taxon>
        <taxon>Euzebyales</taxon>
    </lineage>
</organism>
<feature type="region of interest" description="Disordered" evidence="1">
    <location>
        <begin position="455"/>
        <end position="487"/>
    </location>
</feature>
<feature type="region of interest" description="Disordered" evidence="1">
    <location>
        <begin position="529"/>
        <end position="555"/>
    </location>
</feature>
<sequence>MHGQDQSDGGGGIVAEAVAQPPVHLCHRQLRHVGPGTLDRGVAGQRAGLEQVPRSAERGPHDVVAPGDGLRAAQPRRHRWVPREVGIHHLLCPLDGRPGGPRESAGSHAVHQAEVEGLRGLALPRGDRIDGGTEHRGGRFDVQVGASPEHLGEGLVTRHRCQHPQLLLAVVGDGQDVVVSGDEAPSIDGVGRDLGEVRVAVGDPAGADHLANPGVDAAGRGMDRPGQPVATPSLHDLGGLTVGQEGGHRGVLGVVAQDRLPGGRHVDADPSERLGDLLGRVEVDRLRAEQRPGRVLGHHRSLRRIVQGGQLHLDGGDQVAPGVGVDADAAQLHGRQRGNGLELAPRHLDQATGDQLAGLLGEHVPGDAGVLGGVVDLRLGQPLAAEGRADRLLQPTVQAVRGDGLEAGPDRVGPGGVEQLLGQHGVGDPSNGQPRPPQHPQVERRVVEDLEAAGVGEHRPEDVDVDGADIDHEDGKAGIGGHLHRPEDVDPGIPAGGFGVHGEEGGMLGTGEPAVHVVGAGGQDHLIHGNHPAPAGVGPFDGSPAPQPRKDVVHR</sequence>
<dbReference type="EMBL" id="CP031165">
    <property type="protein sequence ID" value="AXV08592.1"/>
    <property type="molecule type" value="Genomic_DNA"/>
</dbReference>
<evidence type="ECO:0000313" key="2">
    <source>
        <dbReference type="EMBL" id="AXV08592.1"/>
    </source>
</evidence>
<evidence type="ECO:0000313" key="3">
    <source>
        <dbReference type="Proteomes" id="UP000264006"/>
    </source>
</evidence>
<evidence type="ECO:0000256" key="1">
    <source>
        <dbReference type="SAM" id="MobiDB-lite"/>
    </source>
</evidence>
<feature type="region of interest" description="Disordered" evidence="1">
    <location>
        <begin position="403"/>
        <end position="440"/>
    </location>
</feature>
<reference evidence="2 3" key="1">
    <citation type="submission" date="2018-09" db="EMBL/GenBank/DDBJ databases">
        <title>Complete genome sequence of Euzebya sp. DY32-46 isolated from seawater of Pacific Ocean.</title>
        <authorList>
            <person name="Xu L."/>
            <person name="Wu Y.-H."/>
            <person name="Xu X.-W."/>
        </authorList>
    </citation>
    <scope>NUCLEOTIDE SEQUENCE [LARGE SCALE GENOMIC DNA]</scope>
    <source>
        <strain evidence="2 3">DY32-46</strain>
    </source>
</reference>
<protein>
    <submittedName>
        <fullName evidence="2">Uncharacterized protein</fullName>
    </submittedName>
</protein>
<gene>
    <name evidence="2" type="ORF">DVS28_a3920</name>
</gene>
<accession>A0A346Y295</accession>